<dbReference type="GO" id="GO:0000976">
    <property type="term" value="F:transcription cis-regulatory region binding"/>
    <property type="evidence" value="ECO:0000318"/>
    <property type="project" value="GO_Central"/>
</dbReference>
<gene>
    <name evidence="8" type="ORF">SORBI_3007G051800</name>
</gene>
<dbReference type="eggNOG" id="ENOG502QWG4">
    <property type="taxonomic scope" value="Eukaryota"/>
</dbReference>
<evidence type="ECO:0000313" key="8">
    <source>
        <dbReference type="EMBL" id="EES14602.1"/>
    </source>
</evidence>
<dbReference type="SUPFAM" id="SSF47459">
    <property type="entry name" value="HLH, helix-loop-helix DNA-binding domain"/>
    <property type="match status" value="1"/>
</dbReference>
<dbReference type="Proteomes" id="UP000000768">
    <property type="component" value="Chromosome 7"/>
</dbReference>
<comment type="subcellular location">
    <subcellularLocation>
        <location evidence="1">Nucleus</location>
    </subcellularLocation>
</comment>
<keyword evidence="5" id="KW-0539">Nucleus</keyword>
<dbReference type="InterPro" id="IPR051358">
    <property type="entry name" value="TF_AMS/ICE1/BHLH6-like"/>
</dbReference>
<dbReference type="OrthoDB" id="623055at2759"/>
<feature type="domain" description="BHLH" evidence="7">
    <location>
        <begin position="80"/>
        <end position="129"/>
    </location>
</feature>
<accession>C5YHE6</accession>
<dbReference type="GO" id="GO:0009867">
    <property type="term" value="P:jasmonic acid mediated signaling pathway"/>
    <property type="evidence" value="ECO:0007669"/>
    <property type="project" value="EnsemblPlants"/>
</dbReference>
<keyword evidence="9" id="KW-1185">Reference proteome</keyword>
<dbReference type="AlphaFoldDB" id="C5YHE6"/>
<dbReference type="GO" id="GO:0080040">
    <property type="term" value="P:positive regulation of cellular response to phosphate starvation"/>
    <property type="evidence" value="ECO:0007669"/>
    <property type="project" value="EnsemblPlants"/>
</dbReference>
<dbReference type="GO" id="GO:0005737">
    <property type="term" value="C:cytoplasm"/>
    <property type="evidence" value="ECO:0007669"/>
    <property type="project" value="EnsemblPlants"/>
</dbReference>
<dbReference type="SMART" id="SM00353">
    <property type="entry name" value="HLH"/>
    <property type="match status" value="1"/>
</dbReference>
<dbReference type="GO" id="GO:0042803">
    <property type="term" value="F:protein homodimerization activity"/>
    <property type="evidence" value="ECO:0007669"/>
    <property type="project" value="EnsemblPlants"/>
</dbReference>
<name>C5YHE6_SORBI</name>
<dbReference type="GO" id="GO:0005634">
    <property type="term" value="C:nucleus"/>
    <property type="evidence" value="ECO:0000318"/>
    <property type="project" value="GO_Central"/>
</dbReference>
<dbReference type="GO" id="GO:0048831">
    <property type="term" value="P:regulation of shoot system development"/>
    <property type="evidence" value="ECO:0007669"/>
    <property type="project" value="EnsemblPlants"/>
</dbReference>
<dbReference type="STRING" id="4558.C5YHE6"/>
<dbReference type="InterPro" id="IPR036638">
    <property type="entry name" value="HLH_DNA-bd_sf"/>
</dbReference>
<dbReference type="GO" id="GO:0006355">
    <property type="term" value="P:regulation of DNA-templated transcription"/>
    <property type="evidence" value="ECO:0000318"/>
    <property type="project" value="GO_Central"/>
</dbReference>
<dbReference type="Gene3D" id="4.10.280.10">
    <property type="entry name" value="Helix-loop-helix DNA-binding domain"/>
    <property type="match status" value="1"/>
</dbReference>
<evidence type="ECO:0000256" key="3">
    <source>
        <dbReference type="ARBA" id="ARBA00023015"/>
    </source>
</evidence>
<reference evidence="9" key="2">
    <citation type="journal article" date="2018" name="Plant J.">
        <title>The Sorghum bicolor reference genome: improved assembly, gene annotations, a transcriptome atlas, and signatures of genome organization.</title>
        <authorList>
            <person name="McCormick R.F."/>
            <person name="Truong S.K."/>
            <person name="Sreedasyam A."/>
            <person name="Jenkins J."/>
            <person name="Shu S."/>
            <person name="Sims D."/>
            <person name="Kennedy M."/>
            <person name="Amirebrahimi M."/>
            <person name="Weers B.D."/>
            <person name="McKinley B."/>
            <person name="Mattison A."/>
            <person name="Morishige D.T."/>
            <person name="Grimwood J."/>
            <person name="Schmutz J."/>
            <person name="Mullet J.E."/>
        </authorList>
    </citation>
    <scope>NUCLEOTIDE SEQUENCE [LARGE SCALE GENOMIC DNA]</scope>
    <source>
        <strain evidence="9">cv. BTx623</strain>
    </source>
</reference>
<dbReference type="EMBL" id="CM000766">
    <property type="protein sequence ID" value="EES14602.1"/>
    <property type="molecule type" value="Genomic_DNA"/>
</dbReference>
<comment type="similarity">
    <text evidence="2">Belongs to the bHLH protein family.</text>
</comment>
<dbReference type="Gramene" id="EES14602">
    <property type="protein sequence ID" value="EES14602"/>
    <property type="gene ID" value="SORBI_3007G051800"/>
</dbReference>
<dbReference type="Pfam" id="PF22754">
    <property type="entry name" value="bHLH-TF_ACT-like_plant"/>
    <property type="match status" value="1"/>
</dbReference>
<evidence type="ECO:0000256" key="2">
    <source>
        <dbReference type="ARBA" id="ARBA00005510"/>
    </source>
</evidence>
<reference evidence="8 9" key="1">
    <citation type="journal article" date="2009" name="Nature">
        <title>The Sorghum bicolor genome and the diversification of grasses.</title>
        <authorList>
            <person name="Paterson A.H."/>
            <person name="Bowers J.E."/>
            <person name="Bruggmann R."/>
            <person name="Dubchak I."/>
            <person name="Grimwood J."/>
            <person name="Gundlach H."/>
            <person name="Haberer G."/>
            <person name="Hellsten U."/>
            <person name="Mitros T."/>
            <person name="Poliakov A."/>
            <person name="Schmutz J."/>
            <person name="Spannagl M."/>
            <person name="Tang H."/>
            <person name="Wang X."/>
            <person name="Wicker T."/>
            <person name="Bharti A.K."/>
            <person name="Chapman J."/>
            <person name="Feltus F.A."/>
            <person name="Gowik U."/>
            <person name="Grigoriev I.V."/>
            <person name="Lyons E."/>
            <person name="Maher C.A."/>
            <person name="Martis M."/>
            <person name="Narechania A."/>
            <person name="Otillar R.P."/>
            <person name="Penning B.W."/>
            <person name="Salamov A.A."/>
            <person name="Wang Y."/>
            <person name="Zhang L."/>
            <person name="Carpita N.C."/>
            <person name="Freeling M."/>
            <person name="Gingle A.R."/>
            <person name="Hash C.T."/>
            <person name="Keller B."/>
            <person name="Klein P."/>
            <person name="Kresovich S."/>
            <person name="McCann M.C."/>
            <person name="Ming R."/>
            <person name="Peterson D.G."/>
            <person name="Mehboob-ur-Rahman"/>
            <person name="Ware D."/>
            <person name="Westhoff P."/>
            <person name="Mayer K.F."/>
            <person name="Messing J."/>
            <person name="Rokhsar D.S."/>
        </authorList>
    </citation>
    <scope>NUCLEOTIDE SEQUENCE [LARGE SCALE GENOMIC DNA]</scope>
    <source>
        <strain evidence="9">cv. BTx623</strain>
    </source>
</reference>
<protein>
    <recommendedName>
        <fullName evidence="7">BHLH domain-containing protein</fullName>
    </recommendedName>
</protein>
<dbReference type="PANTHER" id="PTHR31945">
    <property type="entry name" value="TRANSCRIPTION FACTOR SCREAM2-RELATED"/>
    <property type="match status" value="1"/>
</dbReference>
<keyword evidence="6" id="KW-0175">Coiled coil</keyword>
<keyword evidence="3" id="KW-0805">Transcription regulation</keyword>
<dbReference type="GO" id="GO:0003700">
    <property type="term" value="F:DNA-binding transcription factor activity"/>
    <property type="evidence" value="ECO:0000318"/>
    <property type="project" value="GO_Central"/>
</dbReference>
<evidence type="ECO:0000256" key="6">
    <source>
        <dbReference type="SAM" id="Coils"/>
    </source>
</evidence>
<dbReference type="OMA" id="RIQMKHM"/>
<dbReference type="FunCoup" id="C5YHE6">
    <property type="interactions" value="650"/>
</dbReference>
<dbReference type="PANTHER" id="PTHR31945:SF26">
    <property type="entry name" value="TRANSCRIPTION FACTOR BHLH35"/>
    <property type="match status" value="1"/>
</dbReference>
<dbReference type="InterPro" id="IPR054502">
    <property type="entry name" value="bHLH-TF_ACT-like_plant"/>
</dbReference>
<sequence length="288" mass="31252">MEMGDSFEYYWETQQYLESEELSIYLGTQDDALSCYDSSSPDGSISNNSSWAAPAGTVATAAAGKEEEGPGGAGGGGAVAAANKNIIMERDRRRKLNEKLYALRSVVPNITKMDKASIIKDAIEYIEALQAEERRMLQEVRALEEADAAEERCEYDEYGEEGALLQAADRGRKKMKRTQSVPSSSVPAAAAPVEVLELRVSEVGDRVLVVNVTCGKGRDAMARVCRAVEELRLRVITASITSVAGCLMHTIFVEVDLDEANRIQMKHMIEAALSQLDAAGSPPSAMSY</sequence>
<evidence type="ECO:0000259" key="7">
    <source>
        <dbReference type="PROSITE" id="PS50888"/>
    </source>
</evidence>
<evidence type="ECO:0000256" key="4">
    <source>
        <dbReference type="ARBA" id="ARBA00023163"/>
    </source>
</evidence>
<dbReference type="InParanoid" id="C5YHE6"/>
<dbReference type="KEGG" id="sbi:8069641"/>
<proteinExistence type="inferred from homology"/>
<dbReference type="HOGENOM" id="CLU_035660_0_0_1"/>
<evidence type="ECO:0000256" key="5">
    <source>
        <dbReference type="ARBA" id="ARBA00023242"/>
    </source>
</evidence>
<organism evidence="8 9">
    <name type="scientific">Sorghum bicolor</name>
    <name type="common">Sorghum</name>
    <name type="synonym">Sorghum vulgare</name>
    <dbReference type="NCBI Taxonomy" id="4558"/>
    <lineage>
        <taxon>Eukaryota</taxon>
        <taxon>Viridiplantae</taxon>
        <taxon>Streptophyta</taxon>
        <taxon>Embryophyta</taxon>
        <taxon>Tracheophyta</taxon>
        <taxon>Spermatophyta</taxon>
        <taxon>Magnoliopsida</taxon>
        <taxon>Liliopsida</taxon>
        <taxon>Poales</taxon>
        <taxon>Poaceae</taxon>
        <taxon>PACMAD clade</taxon>
        <taxon>Panicoideae</taxon>
        <taxon>Andropogonodae</taxon>
        <taxon>Andropogoneae</taxon>
        <taxon>Sorghinae</taxon>
        <taxon>Sorghum</taxon>
    </lineage>
</organism>
<dbReference type="PROSITE" id="PS50888">
    <property type="entry name" value="BHLH"/>
    <property type="match status" value="1"/>
</dbReference>
<dbReference type="GO" id="GO:0055062">
    <property type="term" value="P:phosphate ion homeostasis"/>
    <property type="evidence" value="ECO:0007669"/>
    <property type="project" value="EnsemblPlants"/>
</dbReference>
<dbReference type="InterPro" id="IPR011598">
    <property type="entry name" value="bHLH_dom"/>
</dbReference>
<evidence type="ECO:0000256" key="1">
    <source>
        <dbReference type="ARBA" id="ARBA00004123"/>
    </source>
</evidence>
<evidence type="ECO:0000313" key="9">
    <source>
        <dbReference type="Proteomes" id="UP000000768"/>
    </source>
</evidence>
<keyword evidence="4" id="KW-0804">Transcription</keyword>
<dbReference type="Pfam" id="PF00010">
    <property type="entry name" value="HLH"/>
    <property type="match status" value="1"/>
</dbReference>
<feature type="coiled-coil region" evidence="6">
    <location>
        <begin position="79"/>
        <end position="149"/>
    </location>
</feature>